<keyword evidence="2" id="KW-1185">Reference proteome</keyword>
<accession>A0A1I2I146</accession>
<protein>
    <recommendedName>
        <fullName evidence="3">Glycosyl transferase family 2</fullName>
    </recommendedName>
</protein>
<dbReference type="InterPro" id="IPR029044">
    <property type="entry name" value="Nucleotide-diphossugar_trans"/>
</dbReference>
<dbReference type="STRING" id="1003.SAMN04488541_102814"/>
<dbReference type="Proteomes" id="UP000199513">
    <property type="component" value="Unassembled WGS sequence"/>
</dbReference>
<dbReference type="OrthoDB" id="9785375at2"/>
<organism evidence="1 2">
    <name type="scientific">Thermoflexibacter ruber</name>
    <dbReference type="NCBI Taxonomy" id="1003"/>
    <lineage>
        <taxon>Bacteria</taxon>
        <taxon>Pseudomonadati</taxon>
        <taxon>Bacteroidota</taxon>
        <taxon>Cytophagia</taxon>
        <taxon>Cytophagales</taxon>
        <taxon>Thermoflexibacteraceae</taxon>
        <taxon>Thermoflexibacter</taxon>
    </lineage>
</organism>
<dbReference type="EMBL" id="FONY01000028">
    <property type="protein sequence ID" value="SFF35902.1"/>
    <property type="molecule type" value="Genomic_DNA"/>
</dbReference>
<dbReference type="AlphaFoldDB" id="A0A1I2I146"/>
<name>A0A1I2I146_9BACT</name>
<reference evidence="1 2" key="1">
    <citation type="submission" date="2016-10" db="EMBL/GenBank/DDBJ databases">
        <authorList>
            <person name="de Groot N.N."/>
        </authorList>
    </citation>
    <scope>NUCLEOTIDE SEQUENCE [LARGE SCALE GENOMIC DNA]</scope>
    <source>
        <strain>GEY</strain>
        <strain evidence="2">DSM 9560</strain>
    </source>
</reference>
<dbReference type="SUPFAM" id="SSF53448">
    <property type="entry name" value="Nucleotide-diphospho-sugar transferases"/>
    <property type="match status" value="1"/>
</dbReference>
<evidence type="ECO:0000313" key="2">
    <source>
        <dbReference type="Proteomes" id="UP000199513"/>
    </source>
</evidence>
<sequence length="308" mass="36001">MYVPHSSLAPIALFVYNRPWHVKQTLESLEKNYLSDQSILYIFADGAKSTADQDSLTRIAEVRKIIREKQWCKEVHIIESEKNKGLANSIISGVSQLISEFGKVIVLEDDMLTSPFFLQFMNEALDFYANEEKVASVHAYIFDMEDLPSTFFLKDPGCWGWATWARGWKLFEHDGEKLMKEIQEKKLIERFNYEDSYPYFLMLEKQVKGKNDSWAIRWYASLFLKNKLTLYPYQSLVYNIGNDASGTHATGEENYFEVKVAQKAIPIKEIPIEAEGMVYQKMVKFFQTHFPKPSLRRRLKNKILSWVK</sequence>
<gene>
    <name evidence="1" type="ORF">SAMN04488541_102814</name>
</gene>
<proteinExistence type="predicted"/>
<dbReference type="Gene3D" id="3.90.550.10">
    <property type="entry name" value="Spore Coat Polysaccharide Biosynthesis Protein SpsA, Chain A"/>
    <property type="match status" value="1"/>
</dbReference>
<evidence type="ECO:0000313" key="1">
    <source>
        <dbReference type="EMBL" id="SFF35902.1"/>
    </source>
</evidence>
<dbReference type="RefSeq" id="WP_091548108.1">
    <property type="nucleotide sequence ID" value="NZ_FONY01000028.1"/>
</dbReference>
<evidence type="ECO:0008006" key="3">
    <source>
        <dbReference type="Google" id="ProtNLM"/>
    </source>
</evidence>